<name>A0AAV6QI33_SOLSE</name>
<accession>A0AAV6QI33</accession>
<gene>
    <name evidence="2" type="ORF">JOB18_019166</name>
</gene>
<dbReference type="EMBL" id="JAGKHQ010000017">
    <property type="protein sequence ID" value="KAG7489734.1"/>
    <property type="molecule type" value="Genomic_DNA"/>
</dbReference>
<comment type="caution">
    <text evidence="2">The sequence shown here is derived from an EMBL/GenBank/DDBJ whole genome shotgun (WGS) entry which is preliminary data.</text>
</comment>
<evidence type="ECO:0000256" key="1">
    <source>
        <dbReference type="SAM" id="Phobius"/>
    </source>
</evidence>
<protein>
    <submittedName>
        <fullName evidence="2">Uncharacterized protein</fullName>
    </submittedName>
</protein>
<keyword evidence="1" id="KW-1133">Transmembrane helix</keyword>
<dbReference type="Proteomes" id="UP000693946">
    <property type="component" value="Linkage Group LG5"/>
</dbReference>
<evidence type="ECO:0000313" key="3">
    <source>
        <dbReference type="Proteomes" id="UP000693946"/>
    </source>
</evidence>
<keyword evidence="1" id="KW-0812">Transmembrane</keyword>
<keyword evidence="3" id="KW-1185">Reference proteome</keyword>
<feature type="transmembrane region" description="Helical" evidence="1">
    <location>
        <begin position="92"/>
        <end position="110"/>
    </location>
</feature>
<sequence length="111" mass="13326">MKMTKTTHRIRLTDEHLRSIMKVASAQSLNSNINELASKKRCQESVTSRQASLPVYAPGLSSFHREERRAHRLSRERRTRFSRVDRRFSRHFSFIPLSWLSLHWNFILLWF</sequence>
<evidence type="ECO:0000313" key="2">
    <source>
        <dbReference type="EMBL" id="KAG7489734.1"/>
    </source>
</evidence>
<proteinExistence type="predicted"/>
<dbReference type="AlphaFoldDB" id="A0AAV6QI33"/>
<reference evidence="2 3" key="1">
    <citation type="journal article" date="2021" name="Sci. Rep.">
        <title>Chromosome anchoring in Senegalese sole (Solea senegalensis) reveals sex-associated markers and genome rearrangements in flatfish.</title>
        <authorList>
            <person name="Guerrero-Cozar I."/>
            <person name="Gomez-Garrido J."/>
            <person name="Berbel C."/>
            <person name="Martinez-Blanch J.F."/>
            <person name="Alioto T."/>
            <person name="Claros M.G."/>
            <person name="Gagnaire P.A."/>
            <person name="Manchado M."/>
        </authorList>
    </citation>
    <scope>NUCLEOTIDE SEQUENCE [LARGE SCALE GENOMIC DNA]</scope>
    <source>
        <strain evidence="2">Sse05_10M</strain>
    </source>
</reference>
<organism evidence="2 3">
    <name type="scientific">Solea senegalensis</name>
    <name type="common">Senegalese sole</name>
    <dbReference type="NCBI Taxonomy" id="28829"/>
    <lineage>
        <taxon>Eukaryota</taxon>
        <taxon>Metazoa</taxon>
        <taxon>Chordata</taxon>
        <taxon>Craniata</taxon>
        <taxon>Vertebrata</taxon>
        <taxon>Euteleostomi</taxon>
        <taxon>Actinopterygii</taxon>
        <taxon>Neopterygii</taxon>
        <taxon>Teleostei</taxon>
        <taxon>Neoteleostei</taxon>
        <taxon>Acanthomorphata</taxon>
        <taxon>Carangaria</taxon>
        <taxon>Pleuronectiformes</taxon>
        <taxon>Pleuronectoidei</taxon>
        <taxon>Soleidae</taxon>
        <taxon>Solea</taxon>
    </lineage>
</organism>
<keyword evidence="1" id="KW-0472">Membrane</keyword>